<comment type="caution">
    <text evidence="1">The sequence shown here is derived from an EMBL/GenBank/DDBJ whole genome shotgun (WGS) entry which is preliminary data.</text>
</comment>
<dbReference type="Pfam" id="PF12352">
    <property type="entry name" value="V-SNARE_C"/>
    <property type="match status" value="1"/>
</dbReference>
<protein>
    <submittedName>
        <fullName evidence="1">GOSR2 protein</fullName>
    </submittedName>
</protein>
<feature type="non-terminal residue" evidence="1">
    <location>
        <position position="61"/>
    </location>
</feature>
<sequence length="61" mass="6510">DSATSIPIDESLQFSEALQSAHRGVDELLGSGSSILQGLRDQRLTLKGTQKKLLDVANMLG</sequence>
<dbReference type="SUPFAM" id="SSF58038">
    <property type="entry name" value="SNARE fusion complex"/>
    <property type="match status" value="1"/>
</dbReference>
<dbReference type="AlphaFoldDB" id="A0A7L2IC36"/>
<accession>A0A7L2IC36</accession>
<keyword evidence="2" id="KW-1185">Reference proteome</keyword>
<organism evidence="1 2">
    <name type="scientific">Semnornis frantzii</name>
    <dbReference type="NCBI Taxonomy" id="91796"/>
    <lineage>
        <taxon>Eukaryota</taxon>
        <taxon>Metazoa</taxon>
        <taxon>Chordata</taxon>
        <taxon>Craniata</taxon>
        <taxon>Vertebrata</taxon>
        <taxon>Euteleostomi</taxon>
        <taxon>Archelosauria</taxon>
        <taxon>Archosauria</taxon>
        <taxon>Dinosauria</taxon>
        <taxon>Saurischia</taxon>
        <taxon>Theropoda</taxon>
        <taxon>Coelurosauria</taxon>
        <taxon>Aves</taxon>
        <taxon>Neognathae</taxon>
        <taxon>Neoaves</taxon>
        <taxon>Telluraves</taxon>
        <taxon>Coraciimorphae</taxon>
        <taxon>Piciformes</taxon>
        <taxon>Ramphastidae</taxon>
        <taxon>Semnornis</taxon>
    </lineage>
</organism>
<gene>
    <name evidence="1" type="primary">Gosr2</name>
    <name evidence="1" type="ORF">SEMFRA_R06239</name>
</gene>
<reference evidence="1 2" key="1">
    <citation type="submission" date="2019-09" db="EMBL/GenBank/DDBJ databases">
        <title>Bird 10,000 Genomes (B10K) Project - Family phase.</title>
        <authorList>
            <person name="Zhang G."/>
        </authorList>
    </citation>
    <scope>NUCLEOTIDE SEQUENCE [LARGE SCALE GENOMIC DNA]</scope>
    <source>
        <strain evidence="1">B10K-DU-001-42</strain>
        <tissue evidence="1">Muscle</tissue>
    </source>
</reference>
<evidence type="ECO:0000313" key="1">
    <source>
        <dbReference type="EMBL" id="NXR08582.1"/>
    </source>
</evidence>
<name>A0A7L2IC36_9PICI</name>
<dbReference type="Proteomes" id="UP000536381">
    <property type="component" value="Unassembled WGS sequence"/>
</dbReference>
<dbReference type="EMBL" id="VWYK01037062">
    <property type="protein sequence ID" value="NXR08582.1"/>
    <property type="molecule type" value="Genomic_DNA"/>
</dbReference>
<dbReference type="Gene3D" id="1.20.5.110">
    <property type="match status" value="1"/>
</dbReference>
<evidence type="ECO:0000313" key="2">
    <source>
        <dbReference type="Proteomes" id="UP000536381"/>
    </source>
</evidence>
<proteinExistence type="predicted"/>
<dbReference type="CDD" id="cd15863">
    <property type="entry name" value="SNARE_GS27"/>
    <property type="match status" value="1"/>
</dbReference>
<feature type="non-terminal residue" evidence="1">
    <location>
        <position position="1"/>
    </location>
</feature>